<feature type="transmembrane region" description="Helical" evidence="1">
    <location>
        <begin position="34"/>
        <end position="55"/>
    </location>
</feature>
<feature type="transmembrane region" description="Helical" evidence="1">
    <location>
        <begin position="111"/>
        <end position="130"/>
    </location>
</feature>
<dbReference type="AlphaFoldDB" id="A0AA37UDM8"/>
<name>A0AA37UDM8_9MICO</name>
<keyword evidence="3" id="KW-1185">Reference proteome</keyword>
<keyword evidence="1" id="KW-0472">Membrane</keyword>
<feature type="transmembrane region" description="Helical" evidence="1">
    <location>
        <begin position="182"/>
        <end position="202"/>
    </location>
</feature>
<gene>
    <name evidence="2" type="ORF">GCM10025874_19360</name>
</gene>
<comment type="caution">
    <text evidence="2">The sequence shown here is derived from an EMBL/GenBank/DDBJ whole genome shotgun (WGS) entry which is preliminary data.</text>
</comment>
<dbReference type="InterPro" id="IPR014509">
    <property type="entry name" value="YjdF-like"/>
</dbReference>
<dbReference type="EMBL" id="BSUL01000001">
    <property type="protein sequence ID" value="GMA28683.1"/>
    <property type="molecule type" value="Genomic_DNA"/>
</dbReference>
<accession>A0AA37UDM8</accession>
<protein>
    <recommendedName>
        <fullName evidence="4">DUF2238 domain-containing protein</fullName>
    </recommendedName>
</protein>
<organism evidence="2 3">
    <name type="scientific">Arenivirga flava</name>
    <dbReference type="NCBI Taxonomy" id="1930060"/>
    <lineage>
        <taxon>Bacteria</taxon>
        <taxon>Bacillati</taxon>
        <taxon>Actinomycetota</taxon>
        <taxon>Actinomycetes</taxon>
        <taxon>Micrococcales</taxon>
        <taxon>Microbacteriaceae</taxon>
        <taxon>Arenivirga</taxon>
    </lineage>
</organism>
<feature type="transmembrane region" description="Helical" evidence="1">
    <location>
        <begin position="85"/>
        <end position="105"/>
    </location>
</feature>
<dbReference type="Proteomes" id="UP001157160">
    <property type="component" value="Unassembled WGS sequence"/>
</dbReference>
<dbReference type="RefSeq" id="WP_284232076.1">
    <property type="nucleotide sequence ID" value="NZ_BSUL01000001.1"/>
</dbReference>
<sequence>MRSVRQRREDGAADGAPLRDRLVAAFLRTPDSPALMAADALRIIGLLSVATGVAIGEPVTAAMFALTLVGLVAPRFLGVRGGFDAIVGATLLVAAWCSALELYITVPIVDLPVHFALNGALAALAVLALRTAGVVPAKGGRALETLLVGTVGVTLGVLWEFGEWAGHTWVDPEILVGYDDTIGDLLVGGLGAFAAALLMRWAGARQWGPLWPGAR</sequence>
<evidence type="ECO:0000256" key="1">
    <source>
        <dbReference type="SAM" id="Phobius"/>
    </source>
</evidence>
<keyword evidence="1" id="KW-1133">Transmembrane helix</keyword>
<evidence type="ECO:0000313" key="3">
    <source>
        <dbReference type="Proteomes" id="UP001157160"/>
    </source>
</evidence>
<reference evidence="2 3" key="1">
    <citation type="journal article" date="2014" name="Int. J. Syst. Evol. Microbiol.">
        <title>Complete genome sequence of Corynebacterium casei LMG S-19264T (=DSM 44701T), isolated from a smear-ripened cheese.</title>
        <authorList>
            <consortium name="US DOE Joint Genome Institute (JGI-PGF)"/>
            <person name="Walter F."/>
            <person name="Albersmeier A."/>
            <person name="Kalinowski J."/>
            <person name="Ruckert C."/>
        </authorList>
    </citation>
    <scope>NUCLEOTIDE SEQUENCE [LARGE SCALE GENOMIC DNA]</scope>
    <source>
        <strain evidence="2 3">NBRC 112289</strain>
    </source>
</reference>
<evidence type="ECO:0008006" key="4">
    <source>
        <dbReference type="Google" id="ProtNLM"/>
    </source>
</evidence>
<dbReference type="Pfam" id="PF09997">
    <property type="entry name" value="DUF2238"/>
    <property type="match status" value="1"/>
</dbReference>
<evidence type="ECO:0000313" key="2">
    <source>
        <dbReference type="EMBL" id="GMA28683.1"/>
    </source>
</evidence>
<keyword evidence="1" id="KW-0812">Transmembrane</keyword>
<proteinExistence type="predicted"/>